<dbReference type="Proteomes" id="UP000769157">
    <property type="component" value="Unassembled WGS sequence"/>
</dbReference>
<comment type="caution">
    <text evidence="2">The sequence shown here is derived from an EMBL/GenBank/DDBJ whole genome shotgun (WGS) entry which is preliminary data.</text>
</comment>
<name>A0A9P8PDS8_9ASCO</name>
<gene>
    <name evidence="2" type="ORF">OGAPHI_000918</name>
</gene>
<feature type="region of interest" description="Disordered" evidence="1">
    <location>
        <begin position="1"/>
        <end position="50"/>
    </location>
</feature>
<sequence>MISDSERAGVEYKGVNPTGTVSSEGVLETFSTTSDSSGVGGTGSDRSSPFKSLSKFSYFSTFSLSSLICPCNEKTVMRSFEITSFWLRDETKSGSLSFSGSLILSDLSKVMARRGGKV</sequence>
<reference evidence="2" key="2">
    <citation type="submission" date="2021-01" db="EMBL/GenBank/DDBJ databases">
        <authorList>
            <person name="Schikora-Tamarit M.A."/>
        </authorList>
    </citation>
    <scope>NUCLEOTIDE SEQUENCE</scope>
    <source>
        <strain evidence="2">CBS6075</strain>
    </source>
</reference>
<evidence type="ECO:0000313" key="2">
    <source>
        <dbReference type="EMBL" id="KAH3670403.1"/>
    </source>
</evidence>
<evidence type="ECO:0000313" key="3">
    <source>
        <dbReference type="Proteomes" id="UP000769157"/>
    </source>
</evidence>
<dbReference type="RefSeq" id="XP_046063828.1">
    <property type="nucleotide sequence ID" value="XM_046209066.1"/>
</dbReference>
<feature type="compositionally biased region" description="Basic and acidic residues" evidence="1">
    <location>
        <begin position="1"/>
        <end position="10"/>
    </location>
</feature>
<dbReference type="EMBL" id="JAEUBE010000087">
    <property type="protein sequence ID" value="KAH3670403.1"/>
    <property type="molecule type" value="Genomic_DNA"/>
</dbReference>
<protein>
    <submittedName>
        <fullName evidence="2">Uncharacterized protein</fullName>
    </submittedName>
</protein>
<accession>A0A9P8PDS8</accession>
<evidence type="ECO:0000256" key="1">
    <source>
        <dbReference type="SAM" id="MobiDB-lite"/>
    </source>
</evidence>
<proteinExistence type="predicted"/>
<reference evidence="2" key="1">
    <citation type="journal article" date="2021" name="Open Biol.">
        <title>Shared evolutionary footprints suggest mitochondrial oxidative damage underlies multiple complex I losses in fungi.</title>
        <authorList>
            <person name="Schikora-Tamarit M.A."/>
            <person name="Marcet-Houben M."/>
            <person name="Nosek J."/>
            <person name="Gabaldon T."/>
        </authorList>
    </citation>
    <scope>NUCLEOTIDE SEQUENCE</scope>
    <source>
        <strain evidence="2">CBS6075</strain>
    </source>
</reference>
<keyword evidence="3" id="KW-1185">Reference proteome</keyword>
<dbReference type="GeneID" id="70232886"/>
<dbReference type="AlphaFoldDB" id="A0A9P8PDS8"/>
<organism evidence="2 3">
    <name type="scientific">Ogataea philodendri</name>
    <dbReference type="NCBI Taxonomy" id="1378263"/>
    <lineage>
        <taxon>Eukaryota</taxon>
        <taxon>Fungi</taxon>
        <taxon>Dikarya</taxon>
        <taxon>Ascomycota</taxon>
        <taxon>Saccharomycotina</taxon>
        <taxon>Pichiomycetes</taxon>
        <taxon>Pichiales</taxon>
        <taxon>Pichiaceae</taxon>
        <taxon>Ogataea</taxon>
    </lineage>
</organism>